<dbReference type="GO" id="GO:0009103">
    <property type="term" value="P:lipopolysaccharide biosynthetic process"/>
    <property type="evidence" value="ECO:0007669"/>
    <property type="project" value="UniProtKB-ARBA"/>
</dbReference>
<dbReference type="GO" id="GO:0010041">
    <property type="term" value="P:response to iron(III) ion"/>
    <property type="evidence" value="ECO:0007669"/>
    <property type="project" value="TreeGrafter"/>
</dbReference>
<keyword evidence="2" id="KW-1003">Cell membrane</keyword>
<gene>
    <name evidence="9" type="ORF">A3C25_02095</name>
</gene>
<dbReference type="InterPro" id="IPR050297">
    <property type="entry name" value="LipidA_mod_glycosyltrf_83"/>
</dbReference>
<evidence type="ECO:0000256" key="8">
    <source>
        <dbReference type="SAM" id="Phobius"/>
    </source>
</evidence>
<feature type="transmembrane region" description="Helical" evidence="8">
    <location>
        <begin position="96"/>
        <end position="115"/>
    </location>
</feature>
<feature type="transmembrane region" description="Helical" evidence="8">
    <location>
        <begin position="236"/>
        <end position="254"/>
    </location>
</feature>
<organism evidence="9 10">
    <name type="scientific">Candidatus Roizmanbacteria bacterium RIFCSPHIGHO2_02_FULL_38_11</name>
    <dbReference type="NCBI Taxonomy" id="1802039"/>
    <lineage>
        <taxon>Bacteria</taxon>
        <taxon>Candidatus Roizmaniibacteriota</taxon>
    </lineage>
</organism>
<feature type="transmembrane region" description="Helical" evidence="8">
    <location>
        <begin position="135"/>
        <end position="154"/>
    </location>
</feature>
<feature type="transmembrane region" description="Helical" evidence="8">
    <location>
        <begin position="332"/>
        <end position="351"/>
    </location>
</feature>
<dbReference type="Proteomes" id="UP000177913">
    <property type="component" value="Unassembled WGS sequence"/>
</dbReference>
<evidence type="ECO:0000313" key="10">
    <source>
        <dbReference type="Proteomes" id="UP000177913"/>
    </source>
</evidence>
<keyword evidence="3" id="KW-0328">Glycosyltransferase</keyword>
<feature type="transmembrane region" description="Helical" evidence="8">
    <location>
        <begin position="357"/>
        <end position="378"/>
    </location>
</feature>
<keyword evidence="5 8" id="KW-0812">Transmembrane</keyword>
<accession>A0A1F7GWT3</accession>
<comment type="caution">
    <text evidence="9">The sequence shown here is derived from an EMBL/GenBank/DDBJ whole genome shotgun (WGS) entry which is preliminary data.</text>
</comment>
<evidence type="ECO:0000256" key="5">
    <source>
        <dbReference type="ARBA" id="ARBA00022692"/>
    </source>
</evidence>
<keyword evidence="6 8" id="KW-1133">Transmembrane helix</keyword>
<dbReference type="GO" id="GO:0005886">
    <property type="term" value="C:plasma membrane"/>
    <property type="evidence" value="ECO:0007669"/>
    <property type="project" value="UniProtKB-SubCell"/>
</dbReference>
<evidence type="ECO:0000256" key="6">
    <source>
        <dbReference type="ARBA" id="ARBA00022989"/>
    </source>
</evidence>
<comment type="subcellular location">
    <subcellularLocation>
        <location evidence="1">Cell membrane</location>
        <topology evidence="1">Multi-pass membrane protein</topology>
    </subcellularLocation>
</comment>
<feature type="transmembrane region" description="Helical" evidence="8">
    <location>
        <begin position="166"/>
        <end position="191"/>
    </location>
</feature>
<keyword evidence="4" id="KW-0808">Transferase</keyword>
<protein>
    <recommendedName>
        <fullName evidence="11">Glycosyltransferase RgtA/B/C/D-like domain-containing protein</fullName>
    </recommendedName>
</protein>
<reference evidence="9 10" key="1">
    <citation type="journal article" date="2016" name="Nat. Commun.">
        <title>Thousands of microbial genomes shed light on interconnected biogeochemical processes in an aquifer system.</title>
        <authorList>
            <person name="Anantharaman K."/>
            <person name="Brown C.T."/>
            <person name="Hug L.A."/>
            <person name="Sharon I."/>
            <person name="Castelle C.J."/>
            <person name="Probst A.J."/>
            <person name="Thomas B.C."/>
            <person name="Singh A."/>
            <person name="Wilkins M.J."/>
            <person name="Karaoz U."/>
            <person name="Brodie E.L."/>
            <person name="Williams K.H."/>
            <person name="Hubbard S.S."/>
            <person name="Banfield J.F."/>
        </authorList>
    </citation>
    <scope>NUCLEOTIDE SEQUENCE [LARGE SCALE GENOMIC DNA]</scope>
</reference>
<dbReference type="EMBL" id="MFZO01000047">
    <property type="protein sequence ID" value="OGK23439.1"/>
    <property type="molecule type" value="Genomic_DNA"/>
</dbReference>
<dbReference type="AlphaFoldDB" id="A0A1F7GWT3"/>
<evidence type="ECO:0000256" key="3">
    <source>
        <dbReference type="ARBA" id="ARBA00022676"/>
    </source>
</evidence>
<evidence type="ECO:0000256" key="1">
    <source>
        <dbReference type="ARBA" id="ARBA00004651"/>
    </source>
</evidence>
<evidence type="ECO:0000313" key="9">
    <source>
        <dbReference type="EMBL" id="OGK23439.1"/>
    </source>
</evidence>
<name>A0A1F7GWT3_9BACT</name>
<feature type="transmembrane region" description="Helical" evidence="8">
    <location>
        <begin position="12"/>
        <end position="31"/>
    </location>
</feature>
<evidence type="ECO:0008006" key="11">
    <source>
        <dbReference type="Google" id="ProtNLM"/>
    </source>
</evidence>
<dbReference type="PANTHER" id="PTHR33908">
    <property type="entry name" value="MANNOSYLTRANSFERASE YKCB-RELATED"/>
    <property type="match status" value="1"/>
</dbReference>
<feature type="transmembrane region" description="Helical" evidence="8">
    <location>
        <begin position="295"/>
        <end position="320"/>
    </location>
</feature>
<evidence type="ECO:0000256" key="4">
    <source>
        <dbReference type="ARBA" id="ARBA00022679"/>
    </source>
</evidence>
<evidence type="ECO:0000256" key="2">
    <source>
        <dbReference type="ARBA" id="ARBA00022475"/>
    </source>
</evidence>
<feature type="transmembrane region" description="Helical" evidence="8">
    <location>
        <begin position="399"/>
        <end position="418"/>
    </location>
</feature>
<proteinExistence type="predicted"/>
<dbReference type="PANTHER" id="PTHR33908:SF3">
    <property type="entry name" value="UNDECAPRENYL PHOSPHATE-ALPHA-4-AMINO-4-DEOXY-L-ARABINOSE ARABINOSYL TRANSFERASE"/>
    <property type="match status" value="1"/>
</dbReference>
<keyword evidence="7 8" id="KW-0472">Membrane</keyword>
<evidence type="ECO:0000256" key="7">
    <source>
        <dbReference type="ARBA" id="ARBA00023136"/>
    </source>
</evidence>
<sequence length="545" mass="64123">MRIKLKNVIKDHLLLIFFLSFYFFALGFKLISHPTPFYDWDESINVQVSKETIENKSLVPLWQGNYWLDKPPFPFLFFGIIMKLTPFIQPEISLRLISLFLSIIALIFIYIIYLKAVNVTSEVKEERSDGKTSEVGKVMAFLTVVIIAFTPIFLQRSQILNLDVFLLIGWLGYLLFVQNFWLSLFFLTIAVLTKSLIGFYPILITLSYQTFTTLLSFRAKRSEVEKSLFKRTLVKIFSQMAILSIWYLVMFFFFGKDFWQQHIIETHFRRVTASIESHFGQRTYYIDLMIQQLGIFFWISLLGLVFVIYNALSVISTLSISKGRNLAKRKNYVWILYSLFLFPWFIFLNLTKTKIFWYLYPAIPQLAFLSVYPLTLLSHPLPFVSFPRKWESSSLLNRFRIKYGMTIIGIIILSYIFYQNFVKTNLFTTFYSKPEDHYRLALFAKDRCNSLSILVGKETRDATKTLEKLGLTITSTKQWGDHPSIVYYFGKKVDFYYDKTLLAKNLTSISKNNCLAIQTNDLDLNPENKQFNLVKNFNSIYLFKR</sequence>
<dbReference type="GO" id="GO:0016763">
    <property type="term" value="F:pentosyltransferase activity"/>
    <property type="evidence" value="ECO:0007669"/>
    <property type="project" value="TreeGrafter"/>
</dbReference>